<comment type="function">
    <text evidence="9">Involved in protein export. Participates in an early event of protein translocation.</text>
</comment>
<evidence type="ECO:0000256" key="7">
    <source>
        <dbReference type="ARBA" id="ARBA00023010"/>
    </source>
</evidence>
<proteinExistence type="inferred from homology"/>
<organism evidence="10 11">
    <name type="scientific">Candidatus Uhrbacteria bacterium RIFCSPLOWO2_02_FULL_49_11</name>
    <dbReference type="NCBI Taxonomy" id="1802409"/>
    <lineage>
        <taxon>Bacteria</taxon>
        <taxon>Candidatus Uhriibacteriota</taxon>
    </lineage>
</organism>
<evidence type="ECO:0000256" key="2">
    <source>
        <dbReference type="ARBA" id="ARBA00008445"/>
    </source>
</evidence>
<dbReference type="Pfam" id="PF03840">
    <property type="entry name" value="SecG"/>
    <property type="match status" value="1"/>
</dbReference>
<name>A0A1F7VAN5_9BACT</name>
<protein>
    <recommendedName>
        <fullName evidence="9">Protein-export membrane protein SecG</fullName>
    </recommendedName>
</protein>
<comment type="caution">
    <text evidence="9">Lacks conserved residue(s) required for the propagation of feature annotation.</text>
</comment>
<evidence type="ECO:0000256" key="9">
    <source>
        <dbReference type="RuleBase" id="RU365087"/>
    </source>
</evidence>
<keyword evidence="7 9" id="KW-0811">Translocation</keyword>
<reference evidence="10 11" key="1">
    <citation type="journal article" date="2016" name="Nat. Commun.">
        <title>Thousands of microbial genomes shed light on interconnected biogeochemical processes in an aquifer system.</title>
        <authorList>
            <person name="Anantharaman K."/>
            <person name="Brown C.T."/>
            <person name="Hug L.A."/>
            <person name="Sharon I."/>
            <person name="Castelle C.J."/>
            <person name="Probst A.J."/>
            <person name="Thomas B.C."/>
            <person name="Singh A."/>
            <person name="Wilkins M.J."/>
            <person name="Karaoz U."/>
            <person name="Brodie E.L."/>
            <person name="Williams K.H."/>
            <person name="Hubbard S.S."/>
            <person name="Banfield J.F."/>
        </authorList>
    </citation>
    <scope>NUCLEOTIDE SEQUENCE [LARGE SCALE GENOMIC DNA]</scope>
</reference>
<evidence type="ECO:0000313" key="11">
    <source>
        <dbReference type="Proteomes" id="UP000178264"/>
    </source>
</evidence>
<comment type="subcellular location">
    <subcellularLocation>
        <location evidence="9">Cell membrane</location>
        <topology evidence="9">Multi-pass membrane protein</topology>
    </subcellularLocation>
    <subcellularLocation>
        <location evidence="1">Membrane</location>
        <topology evidence="1">Multi-pass membrane protein</topology>
    </subcellularLocation>
</comment>
<comment type="similarity">
    <text evidence="2 9">Belongs to the SecG family.</text>
</comment>
<evidence type="ECO:0000256" key="1">
    <source>
        <dbReference type="ARBA" id="ARBA00004141"/>
    </source>
</evidence>
<dbReference type="AlphaFoldDB" id="A0A1F7VAN5"/>
<dbReference type="GO" id="GO:0015450">
    <property type="term" value="F:protein-transporting ATPase activity"/>
    <property type="evidence" value="ECO:0007669"/>
    <property type="project" value="UniProtKB-UniRule"/>
</dbReference>
<evidence type="ECO:0000256" key="3">
    <source>
        <dbReference type="ARBA" id="ARBA00022448"/>
    </source>
</evidence>
<keyword evidence="8 9" id="KW-0472">Membrane</keyword>
<keyword evidence="3 9" id="KW-0813">Transport</keyword>
<sequence>MNSTLSIVQAILAVLLIIEVLLQQRGSGMGMAFGGSGEVYGVRRGAEKFIFIATVVTAVLFFVVGIVRILIEANI</sequence>
<dbReference type="PRINTS" id="PR01651">
    <property type="entry name" value="SECGEXPORT"/>
</dbReference>
<evidence type="ECO:0000313" key="10">
    <source>
        <dbReference type="EMBL" id="OGL87556.1"/>
    </source>
</evidence>
<accession>A0A1F7VAN5</accession>
<dbReference type="GO" id="GO:0005886">
    <property type="term" value="C:plasma membrane"/>
    <property type="evidence" value="ECO:0007669"/>
    <property type="project" value="UniProtKB-SubCell"/>
</dbReference>
<keyword evidence="9" id="KW-1003">Cell membrane</keyword>
<evidence type="ECO:0000256" key="4">
    <source>
        <dbReference type="ARBA" id="ARBA00022692"/>
    </source>
</evidence>
<dbReference type="EMBL" id="MGER01000075">
    <property type="protein sequence ID" value="OGL87556.1"/>
    <property type="molecule type" value="Genomic_DNA"/>
</dbReference>
<keyword evidence="4 9" id="KW-0812">Transmembrane</keyword>
<dbReference type="GO" id="GO:0009306">
    <property type="term" value="P:protein secretion"/>
    <property type="evidence" value="ECO:0007669"/>
    <property type="project" value="UniProtKB-UniRule"/>
</dbReference>
<comment type="caution">
    <text evidence="10">The sequence shown here is derived from an EMBL/GenBank/DDBJ whole genome shotgun (WGS) entry which is preliminary data.</text>
</comment>
<keyword evidence="5 9" id="KW-0653">Protein transport</keyword>
<dbReference type="InterPro" id="IPR004692">
    <property type="entry name" value="SecG"/>
</dbReference>
<gene>
    <name evidence="10" type="ORF">A3I42_01890</name>
</gene>
<feature type="transmembrane region" description="Helical" evidence="9">
    <location>
        <begin position="50"/>
        <end position="71"/>
    </location>
</feature>
<evidence type="ECO:0000256" key="5">
    <source>
        <dbReference type="ARBA" id="ARBA00022927"/>
    </source>
</evidence>
<dbReference type="Proteomes" id="UP000178264">
    <property type="component" value="Unassembled WGS sequence"/>
</dbReference>
<dbReference type="NCBIfam" id="TIGR00810">
    <property type="entry name" value="secG"/>
    <property type="match status" value="1"/>
</dbReference>
<evidence type="ECO:0000256" key="8">
    <source>
        <dbReference type="ARBA" id="ARBA00023136"/>
    </source>
</evidence>
<evidence type="ECO:0000256" key="6">
    <source>
        <dbReference type="ARBA" id="ARBA00022989"/>
    </source>
</evidence>
<keyword evidence="6 9" id="KW-1133">Transmembrane helix</keyword>